<dbReference type="InterPro" id="IPR013783">
    <property type="entry name" value="Ig-like_fold"/>
</dbReference>
<dbReference type="Gene3D" id="3.40.50.1700">
    <property type="entry name" value="Glycoside hydrolase family 3 C-terminal domain"/>
    <property type="match status" value="1"/>
</dbReference>
<reference evidence="7" key="1">
    <citation type="journal article" date="2014" name="Int. J. Syst. Evol. Microbiol.">
        <title>Complete genome sequence of Corynebacterium casei LMG S-19264T (=DSM 44701T), isolated from a smear-ripened cheese.</title>
        <authorList>
            <consortium name="US DOE Joint Genome Institute (JGI-PGF)"/>
            <person name="Walter F."/>
            <person name="Albersmeier A."/>
            <person name="Kalinowski J."/>
            <person name="Ruckert C."/>
        </authorList>
    </citation>
    <scope>NUCLEOTIDE SEQUENCE</scope>
    <source>
        <strain evidence="7">CGMCC 1.15290</strain>
    </source>
</reference>
<dbReference type="InterPro" id="IPR017853">
    <property type="entry name" value="GH"/>
</dbReference>
<sequence length="740" mass="80994">MFSRKSTLAALLAIAMPGAYAQQKTDVPVYLDDSQPITKRVADALSRMTLEEKIAMIHAQSKFSSPGVPRLGIPENWTTDGPHGIRPEVLWDEWSQAGWTNDSCIAFPALTCLAATWNKDMALLYGTSIGEEARYRNKNILLGPGVNMYRTPLNGRNFEYMGEDPFLAGKMVVPYIKGVQSNGVAACVKHFALNNQETERHGVNVNVDDRTLYEIYLPAFKAAVQEGQAWAIMGSYNKYKGEHCCHNQYLLNDILRKEWGFEGVVVSDWGGVHDTRQAIFNGLDMEFGSWTNGLSWGKSNAYDAYYLAKPYQHLIQTGEVGTKELDEKVSRILRLSFLTTMNKNRPFGSFGTEAHALAGRRIATEGIVLLQNKNNVLPLQVGSVKKIAVIGENALKMMTVGGGSSSLKARYEVSPLDGLKKRIGTQAEIVFARGYVGDASGNYNGVVTGQNLAEKRSKAELLEEARTVAKNADVVIFIGGLNKSDFQDSEGNDRKSLGLPYGQDTVIRELAKVNKNLVVVNISGNAVAMPWANEVAGIVQGWFLGTETGNALAAVLTGDVNPSGKLPFSFPVKLEDVAAHAKGEFPGTKEETYNEGIFTGYRWHEKQQIKPLFAFGYGLSYTTFQYGKVTADKKSITAADSISFAVTVKNTGKRAGAETVQLYISDVKSSVPRPVKELKGFEKISLEPGEEKTVRFTIGKNALSFFDTAKHDWVAEAGEFEAVIGASSADVKSKVAFTLQ</sequence>
<name>A0A917J355_9BACT</name>
<evidence type="ECO:0000256" key="3">
    <source>
        <dbReference type="ARBA" id="ARBA00023277"/>
    </source>
</evidence>
<evidence type="ECO:0000259" key="6">
    <source>
        <dbReference type="SMART" id="SM01217"/>
    </source>
</evidence>
<feature type="domain" description="Fibronectin type III-like" evidence="6">
    <location>
        <begin position="658"/>
        <end position="728"/>
    </location>
</feature>
<dbReference type="PRINTS" id="PR00133">
    <property type="entry name" value="GLHYDRLASE3"/>
</dbReference>
<dbReference type="Pfam" id="PF00933">
    <property type="entry name" value="Glyco_hydro_3"/>
    <property type="match status" value="1"/>
</dbReference>
<evidence type="ECO:0000256" key="1">
    <source>
        <dbReference type="ARBA" id="ARBA00005336"/>
    </source>
</evidence>
<keyword evidence="5" id="KW-0732">Signal</keyword>
<dbReference type="PANTHER" id="PTHR42715">
    <property type="entry name" value="BETA-GLUCOSIDASE"/>
    <property type="match status" value="1"/>
</dbReference>
<dbReference type="InterPro" id="IPR050288">
    <property type="entry name" value="Cellulose_deg_GH3"/>
</dbReference>
<organism evidence="7 8">
    <name type="scientific">Filimonas zeae</name>
    <dbReference type="NCBI Taxonomy" id="1737353"/>
    <lineage>
        <taxon>Bacteria</taxon>
        <taxon>Pseudomonadati</taxon>
        <taxon>Bacteroidota</taxon>
        <taxon>Chitinophagia</taxon>
        <taxon>Chitinophagales</taxon>
        <taxon>Chitinophagaceae</taxon>
        <taxon>Filimonas</taxon>
    </lineage>
</organism>
<evidence type="ECO:0000313" key="7">
    <source>
        <dbReference type="EMBL" id="GGH73506.1"/>
    </source>
</evidence>
<dbReference type="GO" id="GO:0005975">
    <property type="term" value="P:carbohydrate metabolic process"/>
    <property type="evidence" value="ECO:0007669"/>
    <property type="project" value="InterPro"/>
</dbReference>
<dbReference type="InterPro" id="IPR026891">
    <property type="entry name" value="Fn3-like"/>
</dbReference>
<dbReference type="AlphaFoldDB" id="A0A917J355"/>
<feature type="chain" id="PRO_5037104199" evidence="5">
    <location>
        <begin position="22"/>
        <end position="740"/>
    </location>
</feature>
<dbReference type="Gene3D" id="3.20.20.300">
    <property type="entry name" value="Glycoside hydrolase, family 3, N-terminal domain"/>
    <property type="match status" value="1"/>
</dbReference>
<dbReference type="FunFam" id="2.60.40.10:FF:000495">
    <property type="entry name" value="Periplasmic beta-glucosidase"/>
    <property type="match status" value="1"/>
</dbReference>
<dbReference type="Pfam" id="PF01915">
    <property type="entry name" value="Glyco_hydro_3_C"/>
    <property type="match status" value="1"/>
</dbReference>
<feature type="signal peptide" evidence="5">
    <location>
        <begin position="1"/>
        <end position="21"/>
    </location>
</feature>
<keyword evidence="2 4" id="KW-0378">Hydrolase</keyword>
<dbReference type="EMBL" id="BMIB01000003">
    <property type="protein sequence ID" value="GGH73506.1"/>
    <property type="molecule type" value="Genomic_DNA"/>
</dbReference>
<dbReference type="InterPro" id="IPR036881">
    <property type="entry name" value="Glyco_hydro_3_C_sf"/>
</dbReference>
<dbReference type="InterPro" id="IPR019800">
    <property type="entry name" value="Glyco_hydro_3_AS"/>
</dbReference>
<keyword evidence="3" id="KW-0119">Carbohydrate metabolism</keyword>
<dbReference type="InterPro" id="IPR002772">
    <property type="entry name" value="Glyco_hydro_3_C"/>
</dbReference>
<dbReference type="RefSeq" id="WP_188954615.1">
    <property type="nucleotide sequence ID" value="NZ_BMIB01000003.1"/>
</dbReference>
<dbReference type="Gene3D" id="2.60.40.10">
    <property type="entry name" value="Immunoglobulins"/>
    <property type="match status" value="1"/>
</dbReference>
<accession>A0A917J355</accession>
<dbReference type="InterPro" id="IPR001764">
    <property type="entry name" value="Glyco_hydro_3_N"/>
</dbReference>
<protein>
    <submittedName>
        <fullName evidence="7">Glycosyl hydrolase</fullName>
    </submittedName>
</protein>
<dbReference type="PANTHER" id="PTHR42715:SF10">
    <property type="entry name" value="BETA-GLUCOSIDASE"/>
    <property type="match status" value="1"/>
</dbReference>
<gene>
    <name evidence="7" type="ORF">GCM10011379_35100</name>
</gene>
<evidence type="ECO:0000256" key="5">
    <source>
        <dbReference type="SAM" id="SignalP"/>
    </source>
</evidence>
<dbReference type="Proteomes" id="UP000627292">
    <property type="component" value="Unassembled WGS sequence"/>
</dbReference>
<comment type="similarity">
    <text evidence="1 4">Belongs to the glycosyl hydrolase 3 family.</text>
</comment>
<dbReference type="GO" id="GO:0008422">
    <property type="term" value="F:beta-glucosidase activity"/>
    <property type="evidence" value="ECO:0007669"/>
    <property type="project" value="UniProtKB-ARBA"/>
</dbReference>
<dbReference type="SUPFAM" id="SSF52279">
    <property type="entry name" value="Beta-D-glucan exohydrolase, C-terminal domain"/>
    <property type="match status" value="1"/>
</dbReference>
<dbReference type="SMART" id="SM01217">
    <property type="entry name" value="Fn3_like"/>
    <property type="match status" value="1"/>
</dbReference>
<dbReference type="InterPro" id="IPR036962">
    <property type="entry name" value="Glyco_hydro_3_N_sf"/>
</dbReference>
<evidence type="ECO:0000313" key="8">
    <source>
        <dbReference type="Proteomes" id="UP000627292"/>
    </source>
</evidence>
<dbReference type="Pfam" id="PF14310">
    <property type="entry name" value="Fn3-like"/>
    <property type="match status" value="1"/>
</dbReference>
<evidence type="ECO:0000256" key="2">
    <source>
        <dbReference type="ARBA" id="ARBA00022801"/>
    </source>
</evidence>
<keyword evidence="8" id="KW-1185">Reference proteome</keyword>
<proteinExistence type="inferred from homology"/>
<dbReference type="PROSITE" id="PS00775">
    <property type="entry name" value="GLYCOSYL_HYDROL_F3"/>
    <property type="match status" value="1"/>
</dbReference>
<dbReference type="SUPFAM" id="SSF51445">
    <property type="entry name" value="(Trans)glycosidases"/>
    <property type="match status" value="1"/>
</dbReference>
<keyword evidence="4" id="KW-0326">Glycosidase</keyword>
<comment type="caution">
    <text evidence="7">The sequence shown here is derived from an EMBL/GenBank/DDBJ whole genome shotgun (WGS) entry which is preliminary data.</text>
</comment>
<evidence type="ECO:0000256" key="4">
    <source>
        <dbReference type="RuleBase" id="RU361161"/>
    </source>
</evidence>
<reference evidence="7" key="2">
    <citation type="submission" date="2020-09" db="EMBL/GenBank/DDBJ databases">
        <authorList>
            <person name="Sun Q."/>
            <person name="Zhou Y."/>
        </authorList>
    </citation>
    <scope>NUCLEOTIDE SEQUENCE</scope>
    <source>
        <strain evidence="7">CGMCC 1.15290</strain>
    </source>
</reference>